<evidence type="ECO:0000313" key="3">
    <source>
        <dbReference type="Proteomes" id="UP000566663"/>
    </source>
</evidence>
<proteinExistence type="predicted"/>
<gene>
    <name evidence="2" type="ORF">HNQ67_000422</name>
</gene>
<feature type="transmembrane region" description="Helical" evidence="1">
    <location>
        <begin position="40"/>
        <end position="58"/>
    </location>
</feature>
<keyword evidence="1" id="KW-0472">Membrane</keyword>
<dbReference type="RefSeq" id="WP_183251869.1">
    <property type="nucleotide sequence ID" value="NZ_BAAAFF010000004.1"/>
</dbReference>
<keyword evidence="3" id="KW-1185">Reference proteome</keyword>
<dbReference type="EMBL" id="JACHFZ010000001">
    <property type="protein sequence ID" value="MBB5290926.1"/>
    <property type="molecule type" value="Genomic_DNA"/>
</dbReference>
<name>A0A7W8MGF7_9CAUL</name>
<evidence type="ECO:0008006" key="4">
    <source>
        <dbReference type="Google" id="ProtNLM"/>
    </source>
</evidence>
<dbReference type="InterPro" id="IPR021265">
    <property type="entry name" value="DUF2842"/>
</dbReference>
<comment type="caution">
    <text evidence="2">The sequence shown here is derived from an EMBL/GenBank/DDBJ whole genome shotgun (WGS) entry which is preliminary data.</text>
</comment>
<organism evidence="2 3">
    <name type="scientific">Brevundimonas basaltis</name>
    <dbReference type="NCBI Taxonomy" id="472166"/>
    <lineage>
        <taxon>Bacteria</taxon>
        <taxon>Pseudomonadati</taxon>
        <taxon>Pseudomonadota</taxon>
        <taxon>Alphaproteobacteria</taxon>
        <taxon>Caulobacterales</taxon>
        <taxon>Caulobacteraceae</taxon>
        <taxon>Brevundimonas</taxon>
    </lineage>
</organism>
<dbReference type="Pfam" id="PF11003">
    <property type="entry name" value="DUF2842"/>
    <property type="match status" value="1"/>
</dbReference>
<protein>
    <recommendedName>
        <fullName evidence="4">DUF2842 domain-containing protein</fullName>
    </recommendedName>
</protein>
<dbReference type="Proteomes" id="UP000566663">
    <property type="component" value="Unassembled WGS sequence"/>
</dbReference>
<keyword evidence="1" id="KW-1133">Transmembrane helix</keyword>
<reference evidence="2 3" key="1">
    <citation type="submission" date="2020-08" db="EMBL/GenBank/DDBJ databases">
        <title>Genomic Encyclopedia of Type Strains, Phase IV (KMG-IV): sequencing the most valuable type-strain genomes for metagenomic binning, comparative biology and taxonomic classification.</title>
        <authorList>
            <person name="Goeker M."/>
        </authorList>
    </citation>
    <scope>NUCLEOTIDE SEQUENCE [LARGE SCALE GENOMIC DNA]</scope>
    <source>
        <strain evidence="2 3">DSM 25335</strain>
    </source>
</reference>
<feature type="transmembrane region" description="Helical" evidence="1">
    <location>
        <begin position="7"/>
        <end position="28"/>
    </location>
</feature>
<keyword evidence="1" id="KW-0812">Transmembrane</keyword>
<evidence type="ECO:0000256" key="1">
    <source>
        <dbReference type="SAM" id="Phobius"/>
    </source>
</evidence>
<evidence type="ECO:0000313" key="2">
    <source>
        <dbReference type="EMBL" id="MBB5290926.1"/>
    </source>
</evidence>
<dbReference type="AlphaFoldDB" id="A0A7W8MGF7"/>
<sequence>MGPRTRRFVAMLGVLAFLVFWIWGAIALRGVLPPGPLIDLVVYAVAGLGWGLPLYPLFKWAEGGKRPG</sequence>
<accession>A0A7W8MGF7</accession>